<evidence type="ECO:0000259" key="1">
    <source>
        <dbReference type="Pfam" id="PF16111"/>
    </source>
</evidence>
<gene>
    <name evidence="2" type="ORF">HMPREF0322_01515</name>
</gene>
<sequence length="158" mass="19046">MIKSRTMFMFFIILLFLSLFFSFDKINKLIAQNQAKNTIESAFYFKNNKDVESLKNVYSARYSYSFFKLENINKIDLIEIKLLKNEKNYNIYYNYGRGRINNVDRKNLIIFKVKYNIEYKDQKIEPVDSGIYEVAYFLIKENNTGNWKIDDVGQDYYE</sequence>
<dbReference type="RefSeq" id="WP_005810631.1">
    <property type="nucleotide sequence ID" value="NZ_JH414458.1"/>
</dbReference>
<dbReference type="InterPro" id="IPR032256">
    <property type="entry name" value="DUF4829"/>
</dbReference>
<evidence type="ECO:0000313" key="2">
    <source>
        <dbReference type="EMBL" id="EHL07760.1"/>
    </source>
</evidence>
<protein>
    <recommendedName>
        <fullName evidence="1">DUF4829 domain-containing protein</fullName>
    </recommendedName>
</protein>
<proteinExistence type="predicted"/>
<accession>G9XKN2</accession>
<dbReference type="AlphaFoldDB" id="G9XKN2"/>
<reference evidence="2 3" key="1">
    <citation type="submission" date="2011-08" db="EMBL/GenBank/DDBJ databases">
        <authorList>
            <person name="Weinstock G."/>
            <person name="Sodergren E."/>
            <person name="Clifton S."/>
            <person name="Fulton L."/>
            <person name="Fulton B."/>
            <person name="Courtney L."/>
            <person name="Fronick C."/>
            <person name="Harrison M."/>
            <person name="Strong C."/>
            <person name="Farmer C."/>
            <person name="Delahaunty K."/>
            <person name="Markovic C."/>
            <person name="Hall O."/>
            <person name="Minx P."/>
            <person name="Tomlinson C."/>
            <person name="Mitreva M."/>
            <person name="Hou S."/>
            <person name="Chen J."/>
            <person name="Wollam A."/>
            <person name="Pepin K.H."/>
            <person name="Johnson M."/>
            <person name="Bhonagiri V."/>
            <person name="Zhang X."/>
            <person name="Suruliraj S."/>
            <person name="Warren W."/>
            <person name="Chinwalla A."/>
            <person name="Mardis E.R."/>
            <person name="Wilson R.K."/>
        </authorList>
    </citation>
    <scope>NUCLEOTIDE SEQUENCE [LARGE SCALE GENOMIC DNA]</scope>
    <source>
        <strain evidence="2 3">DP7</strain>
    </source>
</reference>
<dbReference type="Proteomes" id="UP000004416">
    <property type="component" value="Unassembled WGS sequence"/>
</dbReference>
<evidence type="ECO:0000313" key="3">
    <source>
        <dbReference type="Proteomes" id="UP000004416"/>
    </source>
</evidence>
<dbReference type="HOGENOM" id="CLU_1666574_0_0_9"/>
<dbReference type="EMBL" id="AFZX01000037">
    <property type="protein sequence ID" value="EHL07760.1"/>
    <property type="molecule type" value="Genomic_DNA"/>
</dbReference>
<comment type="caution">
    <text evidence="2">The sequence shown here is derived from an EMBL/GenBank/DDBJ whole genome shotgun (WGS) entry which is preliminary data.</text>
</comment>
<dbReference type="PATRIC" id="fig|537010.4.peg.1406"/>
<dbReference type="Pfam" id="PF16111">
    <property type="entry name" value="DUF4829"/>
    <property type="match status" value="1"/>
</dbReference>
<feature type="domain" description="DUF4829" evidence="1">
    <location>
        <begin position="36"/>
        <end position="153"/>
    </location>
</feature>
<name>G9XKN2_DESHA</name>
<organism evidence="2 3">
    <name type="scientific">Desulfitobacterium hafniense DP7</name>
    <dbReference type="NCBI Taxonomy" id="537010"/>
    <lineage>
        <taxon>Bacteria</taxon>
        <taxon>Bacillati</taxon>
        <taxon>Bacillota</taxon>
        <taxon>Clostridia</taxon>
        <taxon>Eubacteriales</taxon>
        <taxon>Desulfitobacteriaceae</taxon>
        <taxon>Desulfitobacterium</taxon>
    </lineage>
</organism>